<dbReference type="PANTHER" id="PTHR47759:SF2">
    <property type="entry name" value="TRIGLYCERIDE LIPASE"/>
    <property type="match status" value="1"/>
</dbReference>
<gene>
    <name evidence="4" type="primary">PLEST008613</name>
    <name evidence="4" type="ORF">PLESTB_000430900</name>
</gene>
<organism evidence="4 5">
    <name type="scientific">Pleodorina starrii</name>
    <dbReference type="NCBI Taxonomy" id="330485"/>
    <lineage>
        <taxon>Eukaryota</taxon>
        <taxon>Viridiplantae</taxon>
        <taxon>Chlorophyta</taxon>
        <taxon>core chlorophytes</taxon>
        <taxon>Chlorophyceae</taxon>
        <taxon>CS clade</taxon>
        <taxon>Chlamydomonadales</taxon>
        <taxon>Volvocaceae</taxon>
        <taxon>Pleodorina</taxon>
    </lineage>
</organism>
<dbReference type="CDD" id="cd00030">
    <property type="entry name" value="C2"/>
    <property type="match status" value="1"/>
</dbReference>
<dbReference type="InterPro" id="IPR035892">
    <property type="entry name" value="C2_domain_sf"/>
</dbReference>
<dbReference type="GO" id="GO:0006629">
    <property type="term" value="P:lipid metabolic process"/>
    <property type="evidence" value="ECO:0007669"/>
    <property type="project" value="InterPro"/>
</dbReference>
<accession>A0A9W6BEW5</accession>
<dbReference type="Pfam" id="PF01764">
    <property type="entry name" value="Lipase_3"/>
    <property type="match status" value="1"/>
</dbReference>
<dbReference type="Proteomes" id="UP001165080">
    <property type="component" value="Unassembled WGS sequence"/>
</dbReference>
<evidence type="ECO:0000256" key="2">
    <source>
        <dbReference type="SAM" id="MobiDB-lite"/>
    </source>
</evidence>
<sequence>MAAEAVSNGGDMFDLMPRLVRLGDAAFQAYCDPKPAHGGFEEVRIPDMTILFLDKEYLRNSFQGVLEVKLISAENIPPRAPERMLDAPNPYALVSLRHAGQPLTRPYKLRSDNVRRNPAWPKAPPMYFPVRNRQTDLLRIGLCDEGPRARQSRLGTLFGISEYEPEPLCSKELALDELFQHPADMTGAVDVREEGRTKDKTDDGVRVETHTKVLQLGGGENARVRIQFRWLPREAVSEAVLDAMTNVYVRPMSWDAPMEIGLNVVQWLRASEYEDVGWRYLKDVMDEAARRHLNQPDGGRGIVGHLRPMAFIECLETETAAKMPSWLTDMAVLDMMMPGTADKETIARRLFYGLVGLIPAAISNVVIIPPSWRKRSTWPFLYHAGFMKAYQSVREAVRRVIFDIVLPSEGQLSFPGEGPWELEMTGHSLGGALATLAAHDIWWDARKIDKISNMAMVAFGSPRVGNKVFADYFKDTPIIDAWRVHNVNDIVTRSAKVALVAMLAGVLMMPAKRKLSDQLVELQKVYTDLQAQLTAIERSDDYQKAASLLAADPGARANKKKFTAAVSSAFDTCVALKNQMASVSANIAQLEMAMEQPALKVLVSDKSGRVMERPFKDLDYVNDSWVNKAGKEHKALKRENRELNQIYHAFQKVNRSLEDEREARRDDAPPEQMEELEKATNDAITDGENLLTDLYMRLRKATLVGWEAVESLDLPDCCKSEEERSKLFSAHKRVAAERESR</sequence>
<dbReference type="SUPFAM" id="SSF53474">
    <property type="entry name" value="alpha/beta-Hydrolases"/>
    <property type="match status" value="1"/>
</dbReference>
<dbReference type="EMBL" id="BRXU01000004">
    <property type="protein sequence ID" value="GLC50778.1"/>
    <property type="molecule type" value="Genomic_DNA"/>
</dbReference>
<keyword evidence="1" id="KW-0175">Coiled coil</keyword>
<feature type="domain" description="C2" evidence="3">
    <location>
        <begin position="47"/>
        <end position="173"/>
    </location>
</feature>
<evidence type="ECO:0000313" key="4">
    <source>
        <dbReference type="EMBL" id="GLC50778.1"/>
    </source>
</evidence>
<dbReference type="InterPro" id="IPR000008">
    <property type="entry name" value="C2_dom"/>
</dbReference>
<keyword evidence="5" id="KW-1185">Reference proteome</keyword>
<dbReference type="InterPro" id="IPR002921">
    <property type="entry name" value="Fungal_lipase-type"/>
</dbReference>
<dbReference type="InterPro" id="IPR029058">
    <property type="entry name" value="AB_hydrolase_fold"/>
</dbReference>
<reference evidence="4 5" key="1">
    <citation type="journal article" date="2023" name="Commun. Biol.">
        <title>Reorganization of the ancestral sex-determining regions during the evolution of trioecy in Pleodorina starrii.</title>
        <authorList>
            <person name="Takahashi K."/>
            <person name="Suzuki S."/>
            <person name="Kawai-Toyooka H."/>
            <person name="Yamamoto K."/>
            <person name="Hamaji T."/>
            <person name="Ootsuki R."/>
            <person name="Yamaguchi H."/>
            <person name="Kawachi M."/>
            <person name="Higashiyama T."/>
            <person name="Nozaki H."/>
        </authorList>
    </citation>
    <scope>NUCLEOTIDE SEQUENCE [LARGE SCALE GENOMIC DNA]</scope>
    <source>
        <strain evidence="4 5">NIES-4479</strain>
    </source>
</reference>
<feature type="region of interest" description="Disordered" evidence="2">
    <location>
        <begin position="657"/>
        <end position="682"/>
    </location>
</feature>
<comment type="caution">
    <text evidence="4">The sequence shown here is derived from an EMBL/GenBank/DDBJ whole genome shotgun (WGS) entry which is preliminary data.</text>
</comment>
<dbReference type="SUPFAM" id="SSF49562">
    <property type="entry name" value="C2 domain (Calcium/lipid-binding domain, CaLB)"/>
    <property type="match status" value="1"/>
</dbReference>
<dbReference type="Gene3D" id="3.40.50.1820">
    <property type="entry name" value="alpha/beta hydrolase"/>
    <property type="match status" value="1"/>
</dbReference>
<evidence type="ECO:0000313" key="5">
    <source>
        <dbReference type="Proteomes" id="UP001165080"/>
    </source>
</evidence>
<dbReference type="AlphaFoldDB" id="A0A9W6BEW5"/>
<dbReference type="PROSITE" id="PS50004">
    <property type="entry name" value="C2"/>
    <property type="match status" value="1"/>
</dbReference>
<feature type="compositionally biased region" description="Basic and acidic residues" evidence="2">
    <location>
        <begin position="657"/>
        <end position="668"/>
    </location>
</feature>
<evidence type="ECO:0000256" key="1">
    <source>
        <dbReference type="SAM" id="Coils"/>
    </source>
</evidence>
<dbReference type="PANTHER" id="PTHR47759">
    <property type="entry name" value="OS04G0509100 PROTEIN"/>
    <property type="match status" value="1"/>
</dbReference>
<proteinExistence type="predicted"/>
<feature type="coiled-coil region" evidence="1">
    <location>
        <begin position="512"/>
        <end position="539"/>
    </location>
</feature>
<evidence type="ECO:0000259" key="3">
    <source>
        <dbReference type="PROSITE" id="PS50004"/>
    </source>
</evidence>
<name>A0A9W6BEW5_9CHLO</name>
<dbReference type="CDD" id="cd00519">
    <property type="entry name" value="Lipase_3"/>
    <property type="match status" value="1"/>
</dbReference>
<protein>
    <recommendedName>
        <fullName evidence="3">C2 domain-containing protein</fullName>
    </recommendedName>
</protein>